<protein>
    <submittedName>
        <fullName evidence="1">SFRICE_024001</fullName>
    </submittedName>
</protein>
<accession>A0A2H1WNA5</accession>
<sequence>MVLNTILGSKAGCNVLYGPKPNKAHICGVMSTCETEDRSFLRGKNNPMTSLALGENSKGCAVNN</sequence>
<evidence type="ECO:0000313" key="1">
    <source>
        <dbReference type="EMBL" id="SOQ54553.1"/>
    </source>
</evidence>
<gene>
    <name evidence="1" type="ORF">SFRICE_024001</name>
</gene>
<proteinExistence type="predicted"/>
<reference evidence="1" key="1">
    <citation type="submission" date="2016-07" db="EMBL/GenBank/DDBJ databases">
        <authorList>
            <person name="Bretaudeau A."/>
        </authorList>
    </citation>
    <scope>NUCLEOTIDE SEQUENCE</scope>
    <source>
        <strain evidence="1">Rice</strain>
        <tissue evidence="1">Whole body</tissue>
    </source>
</reference>
<dbReference type="AlphaFoldDB" id="A0A2H1WNA5"/>
<organism evidence="1">
    <name type="scientific">Spodoptera frugiperda</name>
    <name type="common">Fall armyworm</name>
    <dbReference type="NCBI Taxonomy" id="7108"/>
    <lineage>
        <taxon>Eukaryota</taxon>
        <taxon>Metazoa</taxon>
        <taxon>Ecdysozoa</taxon>
        <taxon>Arthropoda</taxon>
        <taxon>Hexapoda</taxon>
        <taxon>Insecta</taxon>
        <taxon>Pterygota</taxon>
        <taxon>Neoptera</taxon>
        <taxon>Endopterygota</taxon>
        <taxon>Lepidoptera</taxon>
        <taxon>Glossata</taxon>
        <taxon>Ditrysia</taxon>
        <taxon>Noctuoidea</taxon>
        <taxon>Noctuidae</taxon>
        <taxon>Amphipyrinae</taxon>
        <taxon>Spodoptera</taxon>
    </lineage>
</organism>
<name>A0A2H1WNA5_SPOFR</name>
<dbReference type="EMBL" id="ODYU01009853">
    <property type="protein sequence ID" value="SOQ54553.1"/>
    <property type="molecule type" value="Genomic_DNA"/>
</dbReference>